<dbReference type="PANTHER" id="PTHR31412:SF0">
    <property type="entry name" value="ZINC METALLOPROTEASE EGY1, CHLOROPLASTIC-RELATED"/>
    <property type="match status" value="1"/>
</dbReference>
<keyword evidence="4" id="KW-0150">Chloroplast</keyword>
<protein>
    <recommendedName>
        <fullName evidence="13">Peptidase M50 domain-containing protein</fullName>
    </recommendedName>
</protein>
<feature type="transmembrane region" description="Helical" evidence="12">
    <location>
        <begin position="411"/>
        <end position="432"/>
    </location>
</feature>
<keyword evidence="11 12" id="KW-0472">Membrane</keyword>
<dbReference type="GO" id="GO:0008233">
    <property type="term" value="F:peptidase activity"/>
    <property type="evidence" value="ECO:0007669"/>
    <property type="project" value="UniProtKB-KW"/>
</dbReference>
<keyword evidence="5" id="KW-0934">Plastid</keyword>
<feature type="transmembrane region" description="Helical" evidence="12">
    <location>
        <begin position="486"/>
        <end position="505"/>
    </location>
</feature>
<dbReference type="GO" id="GO:0016020">
    <property type="term" value="C:membrane"/>
    <property type="evidence" value="ECO:0007669"/>
    <property type="project" value="UniProtKB-SubCell"/>
</dbReference>
<comment type="subcellular location">
    <subcellularLocation>
        <location evidence="1">Membrane</location>
        <topology evidence="1">Multi-pass membrane protein</topology>
    </subcellularLocation>
    <subcellularLocation>
        <location evidence="2">Plastid</location>
        <location evidence="2">Chloroplast</location>
    </subcellularLocation>
</comment>
<evidence type="ECO:0000256" key="5">
    <source>
        <dbReference type="ARBA" id="ARBA00022640"/>
    </source>
</evidence>
<evidence type="ECO:0000256" key="12">
    <source>
        <dbReference type="SAM" id="Phobius"/>
    </source>
</evidence>
<dbReference type="AlphaFoldDB" id="A0A7S1Y8B8"/>
<dbReference type="Pfam" id="PF02163">
    <property type="entry name" value="Peptidase_M50"/>
    <property type="match status" value="1"/>
</dbReference>
<evidence type="ECO:0000256" key="8">
    <source>
        <dbReference type="ARBA" id="ARBA00022801"/>
    </source>
</evidence>
<organism evidence="14">
    <name type="scientific">Grammatophora oceanica</name>
    <dbReference type="NCBI Taxonomy" id="210454"/>
    <lineage>
        <taxon>Eukaryota</taxon>
        <taxon>Sar</taxon>
        <taxon>Stramenopiles</taxon>
        <taxon>Ochrophyta</taxon>
        <taxon>Bacillariophyta</taxon>
        <taxon>Fragilariophyceae</taxon>
        <taxon>Fragilariophycidae</taxon>
        <taxon>Rhabdonematales</taxon>
        <taxon>Grammatophoraceae</taxon>
        <taxon>Grammatophora</taxon>
    </lineage>
</organism>
<evidence type="ECO:0000256" key="2">
    <source>
        <dbReference type="ARBA" id="ARBA00004229"/>
    </source>
</evidence>
<evidence type="ECO:0000256" key="10">
    <source>
        <dbReference type="ARBA" id="ARBA00022989"/>
    </source>
</evidence>
<keyword evidence="10 12" id="KW-1133">Transmembrane helix</keyword>
<evidence type="ECO:0000256" key="7">
    <source>
        <dbReference type="ARBA" id="ARBA00022692"/>
    </source>
</evidence>
<keyword evidence="8" id="KW-0378">Hydrolase</keyword>
<dbReference type="PANTHER" id="PTHR31412">
    <property type="entry name" value="ZINC METALLOPROTEASE EGY1"/>
    <property type="match status" value="1"/>
</dbReference>
<sequence length="598" mass="64631">MEVTMKPVVPNATAIMPMSDEEFHERLTKLKELPAVLGDLYKRRVGASSEDPLAVAIMMEHYEDQIALLDQIRFGGAVLDVPARRAAEQCFMDLPPSVRQRYAQNNGLKAEATASEVIEYLESKRSMYGGALTEKGRQVRDSRSSDLRSSFGEMPEYFNDITFVERSRYVEQFLPFFALMESNRPSEEEMEELMSLLVADGNNNIFAPSSKPETVVGGYYIRGTNKFESSKEGTAAEANAKMMNGLRELIAKSPKLAGKLRVFYIWDPAIPTEEAIEMGDFRDAVLAVLRVDPDRFYPTATPINKAAVSLSGLIALAAFAAQLSVQIGSTGAGGTEPWQIPQTDAAAFFESMGPIVLASLAIQLAHEAGHRVVALRDKFDVGVPNLIPSYQLGLTGTITPLKSPPPTLKSMFDFALAGPLTGYLLSMGMFLYGLTLTMSMDVVQVSSSLPPVPVELLRTSALGGGIIESFMGSGVLDGMADSSLRLHPLAIAGFAGLMSNALALLPMGQTDGGRLSLTMFGRKGTVLIKFATTVVLLLAGLFGLDESRILLLYAVYVSLCQGELETPAQDEVTELDVGRGVLGILSALFVVGTLLPRL</sequence>
<keyword evidence="9" id="KW-0809">Transit peptide</keyword>
<evidence type="ECO:0000256" key="11">
    <source>
        <dbReference type="ARBA" id="ARBA00023136"/>
    </source>
</evidence>
<dbReference type="InterPro" id="IPR008915">
    <property type="entry name" value="Peptidase_M50"/>
</dbReference>
<dbReference type="GO" id="GO:0006508">
    <property type="term" value="P:proteolysis"/>
    <property type="evidence" value="ECO:0007669"/>
    <property type="project" value="UniProtKB-KW"/>
</dbReference>
<dbReference type="CDD" id="cd06160">
    <property type="entry name" value="S2P-M50_like_2"/>
    <property type="match status" value="1"/>
</dbReference>
<dbReference type="GO" id="GO:0009507">
    <property type="term" value="C:chloroplast"/>
    <property type="evidence" value="ECO:0007669"/>
    <property type="project" value="UniProtKB-SubCell"/>
</dbReference>
<dbReference type="EMBL" id="HBGK01024157">
    <property type="protein sequence ID" value="CAD9283621.1"/>
    <property type="molecule type" value="Transcribed_RNA"/>
</dbReference>
<dbReference type="InterPro" id="IPR044838">
    <property type="entry name" value="EGY1-like"/>
</dbReference>
<feature type="domain" description="Peptidase M50" evidence="13">
    <location>
        <begin position="358"/>
        <end position="522"/>
    </location>
</feature>
<gene>
    <name evidence="14" type="ORF">GOCE00092_LOCUS12533</name>
</gene>
<accession>A0A7S1Y8B8</accession>
<feature type="transmembrane region" description="Helical" evidence="12">
    <location>
        <begin position="526"/>
        <end position="544"/>
    </location>
</feature>
<reference evidence="14" key="1">
    <citation type="submission" date="2021-01" db="EMBL/GenBank/DDBJ databases">
        <authorList>
            <person name="Corre E."/>
            <person name="Pelletier E."/>
            <person name="Niang G."/>
            <person name="Scheremetjew M."/>
            <person name="Finn R."/>
            <person name="Kale V."/>
            <person name="Holt S."/>
            <person name="Cochrane G."/>
            <person name="Meng A."/>
            <person name="Brown T."/>
            <person name="Cohen L."/>
        </authorList>
    </citation>
    <scope>NUCLEOTIDE SEQUENCE</scope>
    <source>
        <strain evidence="14">CCMP 410</strain>
    </source>
</reference>
<evidence type="ECO:0000259" key="13">
    <source>
        <dbReference type="Pfam" id="PF02163"/>
    </source>
</evidence>
<evidence type="ECO:0000256" key="6">
    <source>
        <dbReference type="ARBA" id="ARBA00022670"/>
    </source>
</evidence>
<evidence type="ECO:0000256" key="1">
    <source>
        <dbReference type="ARBA" id="ARBA00004141"/>
    </source>
</evidence>
<evidence type="ECO:0000256" key="9">
    <source>
        <dbReference type="ARBA" id="ARBA00022946"/>
    </source>
</evidence>
<evidence type="ECO:0000313" key="14">
    <source>
        <dbReference type="EMBL" id="CAD9283621.1"/>
    </source>
</evidence>
<evidence type="ECO:0000256" key="4">
    <source>
        <dbReference type="ARBA" id="ARBA00022528"/>
    </source>
</evidence>
<keyword evidence="6" id="KW-0645">Protease</keyword>
<keyword evidence="7 12" id="KW-0812">Transmembrane</keyword>
<name>A0A7S1Y8B8_9STRA</name>
<proteinExistence type="inferred from homology"/>
<comment type="similarity">
    <text evidence="3">Belongs to the peptidase M50B family.</text>
</comment>
<evidence type="ECO:0000256" key="3">
    <source>
        <dbReference type="ARBA" id="ARBA00007931"/>
    </source>
</evidence>